<dbReference type="SUPFAM" id="SSF53850">
    <property type="entry name" value="Periplasmic binding protein-like II"/>
    <property type="match status" value="1"/>
</dbReference>
<evidence type="ECO:0000259" key="3">
    <source>
        <dbReference type="SMART" id="SM00062"/>
    </source>
</evidence>
<name>B8IH51_METNO</name>
<dbReference type="SMART" id="SM00062">
    <property type="entry name" value="PBPb"/>
    <property type="match status" value="1"/>
</dbReference>
<dbReference type="InterPro" id="IPR001638">
    <property type="entry name" value="Solute-binding_3/MltF_N"/>
</dbReference>
<dbReference type="PANTHER" id="PTHR35936">
    <property type="entry name" value="MEMBRANE-BOUND LYTIC MUREIN TRANSGLYCOSYLASE F"/>
    <property type="match status" value="1"/>
</dbReference>
<keyword evidence="5" id="KW-1185">Reference proteome</keyword>
<organism evidence="4 5">
    <name type="scientific">Methylobacterium nodulans (strain LMG 21967 / CNCM I-2342 / ORS 2060)</name>
    <dbReference type="NCBI Taxonomy" id="460265"/>
    <lineage>
        <taxon>Bacteria</taxon>
        <taxon>Pseudomonadati</taxon>
        <taxon>Pseudomonadota</taxon>
        <taxon>Alphaproteobacteria</taxon>
        <taxon>Hyphomicrobiales</taxon>
        <taxon>Methylobacteriaceae</taxon>
        <taxon>Methylobacterium</taxon>
    </lineage>
</organism>
<accession>B8IH51</accession>
<gene>
    <name evidence="4" type="ordered locus">Mnod_4884</name>
</gene>
<protein>
    <submittedName>
        <fullName evidence="4">Extracellular solute-binding protein family 3</fullName>
    </submittedName>
</protein>
<dbReference type="AlphaFoldDB" id="B8IH51"/>
<evidence type="ECO:0000313" key="5">
    <source>
        <dbReference type="Proteomes" id="UP000008207"/>
    </source>
</evidence>
<dbReference type="STRING" id="460265.Mnod_4884"/>
<feature type="chain" id="PRO_5002871629" evidence="2">
    <location>
        <begin position="24"/>
        <end position="266"/>
    </location>
</feature>
<keyword evidence="1 2" id="KW-0732">Signal</keyword>
<dbReference type="EMBL" id="CP001349">
    <property type="protein sequence ID" value="ACL59743.1"/>
    <property type="molecule type" value="Genomic_DNA"/>
</dbReference>
<dbReference type="eggNOG" id="COG0834">
    <property type="taxonomic scope" value="Bacteria"/>
</dbReference>
<evidence type="ECO:0000256" key="2">
    <source>
        <dbReference type="SAM" id="SignalP"/>
    </source>
</evidence>
<dbReference type="HOGENOM" id="CLU_019602_6_0_5"/>
<feature type="signal peptide" evidence="2">
    <location>
        <begin position="1"/>
        <end position="23"/>
    </location>
</feature>
<dbReference type="RefSeq" id="WP_015931372.1">
    <property type="nucleotide sequence ID" value="NC_011894.1"/>
</dbReference>
<dbReference type="PANTHER" id="PTHR35936:SF17">
    <property type="entry name" value="ARGININE-BINDING EXTRACELLULAR PROTEIN ARTP"/>
    <property type="match status" value="1"/>
</dbReference>
<evidence type="ECO:0000256" key="1">
    <source>
        <dbReference type="ARBA" id="ARBA00022729"/>
    </source>
</evidence>
<proteinExistence type="predicted"/>
<dbReference type="KEGG" id="mno:Mnod_4884"/>
<dbReference type="OrthoDB" id="6192933at2"/>
<sequence length="266" mass="27830">MTSIARCLIGTLLACLTPSAVSAAGPAGAQASADGKRLTLGAAYVPPPDAPDGRIYYEEGFEPDLARLLGETLGIPVRLVVVLDGAAASETGSVDGVFVRLKPDDSRLASGDAVPLGYRSGLSVAMRSDTTIRRWEDLAGRTVCASEANVSGQRIARSFGAKVAVVRAPAPALMRVRSGECDAAIHDRVLLDELFTSRAWTKFSATLPPVEPTVLAIVPAPTGTGAALRRAASAVSGSGAWRERRVRWASTVAFEVYRDQVAGDCH</sequence>
<dbReference type="Proteomes" id="UP000008207">
    <property type="component" value="Chromosome"/>
</dbReference>
<dbReference type="Gene3D" id="3.40.190.10">
    <property type="entry name" value="Periplasmic binding protein-like II"/>
    <property type="match status" value="2"/>
</dbReference>
<feature type="domain" description="Solute-binding protein family 3/N-terminal" evidence="3">
    <location>
        <begin position="39"/>
        <end position="252"/>
    </location>
</feature>
<evidence type="ECO:0000313" key="4">
    <source>
        <dbReference type="EMBL" id="ACL59743.1"/>
    </source>
</evidence>
<reference evidence="4 5" key="1">
    <citation type="submission" date="2009-01" db="EMBL/GenBank/DDBJ databases">
        <title>Complete sequence of chromosome of Methylobacterium nodulans ORS 2060.</title>
        <authorList>
            <consortium name="US DOE Joint Genome Institute"/>
            <person name="Lucas S."/>
            <person name="Copeland A."/>
            <person name="Lapidus A."/>
            <person name="Glavina del Rio T."/>
            <person name="Dalin E."/>
            <person name="Tice H."/>
            <person name="Bruce D."/>
            <person name="Goodwin L."/>
            <person name="Pitluck S."/>
            <person name="Sims D."/>
            <person name="Brettin T."/>
            <person name="Detter J.C."/>
            <person name="Han C."/>
            <person name="Larimer F."/>
            <person name="Land M."/>
            <person name="Hauser L."/>
            <person name="Kyrpides N."/>
            <person name="Ivanova N."/>
            <person name="Marx C.J."/>
            <person name="Richardson P."/>
        </authorList>
    </citation>
    <scope>NUCLEOTIDE SEQUENCE [LARGE SCALE GENOMIC DNA]</scope>
    <source>
        <strain evidence="5">LMG 21967 / CNCM I-2342 / ORS 2060</strain>
    </source>
</reference>